<dbReference type="InterPro" id="IPR018215">
    <property type="entry name" value="ClpP_Ser_AS"/>
</dbReference>
<dbReference type="GO" id="GO:0006515">
    <property type="term" value="P:protein quality control for misfolded or incompletely synthesized proteins"/>
    <property type="evidence" value="ECO:0007669"/>
    <property type="project" value="TreeGrafter"/>
</dbReference>
<dbReference type="PROSITE" id="PS00382">
    <property type="entry name" value="CLP_PROTEASE_HIS"/>
    <property type="match status" value="1"/>
</dbReference>
<evidence type="ECO:0000256" key="4">
    <source>
        <dbReference type="ARBA" id="ARBA00022825"/>
    </source>
</evidence>
<keyword evidence="2 7" id="KW-0645">Protease</keyword>
<dbReference type="GO" id="GO:0009532">
    <property type="term" value="C:plastid stroma"/>
    <property type="evidence" value="ECO:0007669"/>
    <property type="project" value="UniProtKB-ARBA"/>
</dbReference>
<dbReference type="EMBL" id="QGKY02000164">
    <property type="protein sequence ID" value="KAF2595124.1"/>
    <property type="molecule type" value="Genomic_DNA"/>
</dbReference>
<reference evidence="9" key="1">
    <citation type="submission" date="2019-12" db="EMBL/GenBank/DDBJ databases">
        <title>Genome sequencing and annotation of Brassica cretica.</title>
        <authorList>
            <person name="Studholme D.J."/>
            <person name="Sarris P.F."/>
        </authorList>
    </citation>
    <scope>NUCLEOTIDE SEQUENCE</scope>
    <source>
        <strain evidence="9">PFS-102/07</strain>
        <tissue evidence="9">Leaf</tissue>
    </source>
</reference>
<dbReference type="Pfam" id="PF00574">
    <property type="entry name" value="CLP_protease"/>
    <property type="match status" value="1"/>
</dbReference>
<dbReference type="PANTHER" id="PTHR10381">
    <property type="entry name" value="ATP-DEPENDENT CLP PROTEASE PROTEOLYTIC SUBUNIT"/>
    <property type="match status" value="1"/>
</dbReference>
<feature type="active site" evidence="5">
    <location>
        <position position="168"/>
    </location>
</feature>
<dbReference type="GO" id="GO:0004176">
    <property type="term" value="F:ATP-dependent peptidase activity"/>
    <property type="evidence" value="ECO:0007669"/>
    <property type="project" value="InterPro"/>
</dbReference>
<name>A0A8S9KK79_BRACR</name>
<proteinExistence type="inferred from homology"/>
<protein>
    <recommendedName>
        <fullName evidence="8">ATP-dependent Clp protease proteolytic subunit</fullName>
        <ecNumber evidence="7">3.4.21.92</ecNumber>
    </recommendedName>
</protein>
<keyword evidence="3 7" id="KW-0378">Hydrolase</keyword>
<dbReference type="SUPFAM" id="SSF52096">
    <property type="entry name" value="ClpP/crotonase"/>
    <property type="match status" value="1"/>
</dbReference>
<dbReference type="InterPro" id="IPR029045">
    <property type="entry name" value="ClpP/crotonase-like_dom_sf"/>
</dbReference>
<evidence type="ECO:0000256" key="3">
    <source>
        <dbReference type="ARBA" id="ARBA00022801"/>
    </source>
</evidence>
<dbReference type="PANTHER" id="PTHR10381:SF50">
    <property type="entry name" value="ATP-DEPENDENT CLP PROTEASE PROTEOLYTIC SUBUNIT 3, CHLOROPLASTIC"/>
    <property type="match status" value="1"/>
</dbReference>
<dbReference type="GO" id="GO:0009368">
    <property type="term" value="C:endopeptidase Clp complex"/>
    <property type="evidence" value="ECO:0007669"/>
    <property type="project" value="TreeGrafter"/>
</dbReference>
<dbReference type="CDD" id="cd07017">
    <property type="entry name" value="S14_ClpP_2"/>
    <property type="match status" value="1"/>
</dbReference>
<evidence type="ECO:0000256" key="5">
    <source>
        <dbReference type="PROSITE-ProRule" id="PRU10085"/>
    </source>
</evidence>
<feature type="active site" evidence="6">
    <location>
        <position position="193"/>
    </location>
</feature>
<evidence type="ECO:0000256" key="2">
    <source>
        <dbReference type="ARBA" id="ARBA00022670"/>
    </source>
</evidence>
<evidence type="ECO:0000313" key="9">
    <source>
        <dbReference type="EMBL" id="KAF2595124.1"/>
    </source>
</evidence>
<sequence>MEMSLNLVSSSTSNHVFLFSPILSGTKLNLLSRDQRIPNRAKPFCVRSSTNLSGPRPRQTLSSNWDVSKFSVDSVAQSPSRLPSFEELDTTNMLLRQRIVFLGSQVDDMTADLVISQLLLLDAQDSERDITLFINSPGGSITAGMGIYDAMKQCKADVSTVCLGLAASMGAFLLASGSKGKRYCMPNSKVMIHQPLGSAGGKVIIFFSCFSISSFSTE</sequence>
<dbReference type="GO" id="GO:0051117">
    <property type="term" value="F:ATPase binding"/>
    <property type="evidence" value="ECO:0007669"/>
    <property type="project" value="TreeGrafter"/>
</dbReference>
<dbReference type="PRINTS" id="PR00127">
    <property type="entry name" value="CLPPROTEASEP"/>
</dbReference>
<dbReference type="EC" id="3.4.21.92" evidence="7"/>
<accession>A0A8S9KK79</accession>
<evidence type="ECO:0000256" key="6">
    <source>
        <dbReference type="PROSITE-ProRule" id="PRU10086"/>
    </source>
</evidence>
<dbReference type="PROSITE" id="PS00381">
    <property type="entry name" value="CLP_PROTEASE_SER"/>
    <property type="match status" value="1"/>
</dbReference>
<comment type="similarity">
    <text evidence="1 8">Belongs to the peptidase S14 family.</text>
</comment>
<dbReference type="InterPro" id="IPR023562">
    <property type="entry name" value="ClpP/TepA"/>
</dbReference>
<evidence type="ECO:0000256" key="1">
    <source>
        <dbReference type="ARBA" id="ARBA00007039"/>
    </source>
</evidence>
<dbReference type="InterPro" id="IPR033135">
    <property type="entry name" value="ClpP_His_AS"/>
</dbReference>
<evidence type="ECO:0000256" key="7">
    <source>
        <dbReference type="RuleBase" id="RU000549"/>
    </source>
</evidence>
<dbReference type="Gene3D" id="3.90.226.10">
    <property type="entry name" value="2-enoyl-CoA Hydratase, Chain A, domain 1"/>
    <property type="match status" value="1"/>
</dbReference>
<keyword evidence="4 7" id="KW-0720">Serine protease</keyword>
<dbReference type="AlphaFoldDB" id="A0A8S9KK79"/>
<gene>
    <name evidence="9" type="ORF">F2Q70_00044992</name>
</gene>
<evidence type="ECO:0000256" key="8">
    <source>
        <dbReference type="RuleBase" id="RU003567"/>
    </source>
</evidence>
<comment type="caution">
    <text evidence="9">The sequence shown here is derived from an EMBL/GenBank/DDBJ whole genome shotgun (WGS) entry which is preliminary data.</text>
</comment>
<organism evidence="9">
    <name type="scientific">Brassica cretica</name>
    <name type="common">Mustard</name>
    <dbReference type="NCBI Taxonomy" id="69181"/>
    <lineage>
        <taxon>Eukaryota</taxon>
        <taxon>Viridiplantae</taxon>
        <taxon>Streptophyta</taxon>
        <taxon>Embryophyta</taxon>
        <taxon>Tracheophyta</taxon>
        <taxon>Spermatophyta</taxon>
        <taxon>Magnoliopsida</taxon>
        <taxon>eudicotyledons</taxon>
        <taxon>Gunneridae</taxon>
        <taxon>Pentapetalae</taxon>
        <taxon>rosids</taxon>
        <taxon>malvids</taxon>
        <taxon>Brassicales</taxon>
        <taxon>Brassicaceae</taxon>
        <taxon>Brassiceae</taxon>
        <taxon>Brassica</taxon>
    </lineage>
</organism>
<dbReference type="GO" id="GO:0004252">
    <property type="term" value="F:serine-type endopeptidase activity"/>
    <property type="evidence" value="ECO:0007669"/>
    <property type="project" value="UniProtKB-EC"/>
</dbReference>
<dbReference type="InterPro" id="IPR001907">
    <property type="entry name" value="ClpP"/>
</dbReference>